<dbReference type="Proteomes" id="UP000626656">
    <property type="component" value="Unassembled WGS sequence"/>
</dbReference>
<protein>
    <submittedName>
        <fullName evidence="2">Uncharacterized protein</fullName>
    </submittedName>
</protein>
<feature type="region of interest" description="Disordered" evidence="1">
    <location>
        <begin position="39"/>
        <end position="70"/>
    </location>
</feature>
<proteinExistence type="predicted"/>
<sequence>MFSPYGYIKKIACQVGTQSSKGKRIIHCFAFLDYPNPKIEPPNPKNTNQNPKKPPHSSLASIKIQTIPPI</sequence>
<comment type="caution">
    <text evidence="2">The sequence shown here is derived from an EMBL/GenBank/DDBJ whole genome shotgun (WGS) entry which is preliminary data.</text>
</comment>
<gene>
    <name evidence="2" type="ORF">AZO1586I_190</name>
</gene>
<evidence type="ECO:0000313" key="2">
    <source>
        <dbReference type="EMBL" id="CAB5497525.1"/>
    </source>
</evidence>
<accession>A0ABM8M577</accession>
<dbReference type="EMBL" id="CAHJWF010000046">
    <property type="protein sequence ID" value="CAB5497525.1"/>
    <property type="molecule type" value="Genomic_DNA"/>
</dbReference>
<name>A0ABM8M577_9GAMM</name>
<evidence type="ECO:0000313" key="3">
    <source>
        <dbReference type="Proteomes" id="UP000626656"/>
    </source>
</evidence>
<organism evidence="2 3">
    <name type="scientific">Bathymodiolus thermophilus thioautotrophic gill symbiont</name>
    <dbReference type="NCBI Taxonomy" id="2360"/>
    <lineage>
        <taxon>Bacteria</taxon>
        <taxon>Pseudomonadati</taxon>
        <taxon>Pseudomonadota</taxon>
        <taxon>Gammaproteobacteria</taxon>
        <taxon>sulfur-oxidizing symbionts</taxon>
    </lineage>
</organism>
<keyword evidence="3" id="KW-1185">Reference proteome</keyword>
<reference evidence="2 3" key="1">
    <citation type="submission" date="2020-05" db="EMBL/GenBank/DDBJ databases">
        <authorList>
            <person name="Petersen J."/>
            <person name="Sayavedra L."/>
        </authorList>
    </citation>
    <scope>NUCLEOTIDE SEQUENCE [LARGE SCALE GENOMIC DNA]</scope>
    <source>
        <strain evidence="2">B azoricus SOX ET2 1586I</strain>
    </source>
</reference>
<evidence type="ECO:0000256" key="1">
    <source>
        <dbReference type="SAM" id="MobiDB-lite"/>
    </source>
</evidence>